<feature type="domain" description="DUF5983" evidence="1">
    <location>
        <begin position="12"/>
        <end position="98"/>
    </location>
</feature>
<gene>
    <name evidence="2" type="ordered locus">bpr_II034</name>
</gene>
<name>E0S3J2_BUTPB</name>
<protein>
    <recommendedName>
        <fullName evidence="1">DUF5983 domain-containing protein</fullName>
    </recommendedName>
</protein>
<dbReference type="KEGG" id="bpb:bpr_II034"/>
<organism evidence="2 3">
    <name type="scientific">Butyrivibrio proteoclasticus (strain ATCC 51982 / DSM 14932 / B316)</name>
    <name type="common">Clostridium proteoclasticum</name>
    <dbReference type="NCBI Taxonomy" id="515622"/>
    <lineage>
        <taxon>Bacteria</taxon>
        <taxon>Bacillati</taxon>
        <taxon>Bacillota</taxon>
        <taxon>Clostridia</taxon>
        <taxon>Lachnospirales</taxon>
        <taxon>Lachnospiraceae</taxon>
        <taxon>Butyrivibrio</taxon>
    </lineage>
</organism>
<evidence type="ECO:0000313" key="2">
    <source>
        <dbReference type="EMBL" id="ADL35974.1"/>
    </source>
</evidence>
<dbReference type="Pfam" id="PF19419">
    <property type="entry name" value="DUF5983"/>
    <property type="match status" value="1"/>
</dbReference>
<accession>E0S3J2</accession>
<dbReference type="AlphaFoldDB" id="E0S3J2"/>
<proteinExistence type="predicted"/>
<dbReference type="Proteomes" id="UP000001299">
    <property type="component" value="Plasmid pCY360"/>
</dbReference>
<dbReference type="InterPro" id="IPR046025">
    <property type="entry name" value="DUF5983"/>
</dbReference>
<evidence type="ECO:0000259" key="1">
    <source>
        <dbReference type="Pfam" id="PF19419"/>
    </source>
</evidence>
<keyword evidence="2" id="KW-0614">Plasmid</keyword>
<dbReference type="HOGENOM" id="CLU_1674652_0_0_9"/>
<geneLocation type="plasmid" evidence="2 3">
    <name>pCY360</name>
</geneLocation>
<reference evidence="2 3" key="1">
    <citation type="journal article" date="2010" name="PLoS ONE">
        <title>The glycobiome of the rumen bacterium Butyrivibrio proteoclasticus B316(T) highlights adaptation to a polysaccharide-rich environment.</title>
        <authorList>
            <person name="Kelly W.J."/>
            <person name="Leahy S.C."/>
            <person name="Altermann E."/>
            <person name="Yeoman C.J."/>
            <person name="Dunne J.C."/>
            <person name="Kong Z."/>
            <person name="Pacheco D.M."/>
            <person name="Li D."/>
            <person name="Noel S.J."/>
            <person name="Moon C.D."/>
            <person name="Cookson A.L."/>
            <person name="Attwood G.T."/>
        </authorList>
    </citation>
    <scope>NUCLEOTIDE SEQUENCE [LARGE SCALE GENOMIC DNA]</scope>
    <source>
        <strain evidence="3">ATCC 51982 / DSM 14932 / B316</strain>
        <plasmid evidence="3">Plasmid pCY360</plasmid>
    </source>
</reference>
<dbReference type="RefSeq" id="WP_013282624.1">
    <property type="nucleotide sequence ID" value="NC_014389.1"/>
</dbReference>
<sequence length="157" mass="17780">MAKELELYKMMGMNTCHLSLDTKAVIPRMAAHTSSSVILHLKDNDFGCFIHIPNNIGECTDIPKDLKNCMIFAQNAGCEWLMFDQDAEIYDELKSYTWDGKEIQKAPSITADEVRTLAKERGSKQAYNILLLYGPDAFVGDYDEYNSLLDKLSKEQA</sequence>
<dbReference type="EMBL" id="CP001812">
    <property type="protein sequence ID" value="ADL35974.1"/>
    <property type="molecule type" value="Genomic_DNA"/>
</dbReference>
<keyword evidence="3" id="KW-1185">Reference proteome</keyword>
<evidence type="ECO:0000313" key="3">
    <source>
        <dbReference type="Proteomes" id="UP000001299"/>
    </source>
</evidence>